<dbReference type="Proteomes" id="UP000553459">
    <property type="component" value="Unassembled WGS sequence"/>
</dbReference>
<dbReference type="Gene3D" id="2.40.160.50">
    <property type="entry name" value="membrane protein fhac: a member of the omp85/tpsb transporter family"/>
    <property type="match status" value="1"/>
</dbReference>
<keyword evidence="4" id="KW-0472">Membrane</keyword>
<evidence type="ECO:0000256" key="3">
    <source>
        <dbReference type="ARBA" id="ARBA00022729"/>
    </source>
</evidence>
<evidence type="ECO:0000313" key="8">
    <source>
        <dbReference type="Proteomes" id="UP000553459"/>
    </source>
</evidence>
<sequence>MGKHSSKYVQKYYLFSATAIVFLLLYACSTRKVPEGSYLLTANKFKYKDNKLFQDKVPDFVHQKPNKKTLFLAPIGLWIYNMANPKMDTILNEYMTYPSHMRTQKLRDSLSLKYNQSDLVGKNMFWNRVFHNLGQAPVIINQDATEKSAERIRKFFVYKGYWDTRVWGKNQLNTKRKKATALYKIEHKQPTLIKDYYYNIPEKPIRELYEKSFDKSFIKTGKILDQEELEKEVSRITEIMRSEGYYNFNNSNEELFFTADTLKSRKEVPLTLEFKRDSMKPPYVVNKLSAVKVYISDTPLNLDSIKSEEYERLRNINFYNPEKKYNNKALWNAVLLKEGEQYNQREIELTKRNLAGMNNFNINDFRIKQEQDSLLTTQISLIPLPKYDFKIATDIHYSQILNLGFSPSVELTSRNIFGSAENLSTSFSGVMGTTYNAKKPNSYFNAYELSAQVALNIPRLLIPVKYYKIPKKYTPTTSILLGTSIQNNIGLGRISFNTGLNYNAIINDIITHRLTLFNTQLNFTRNKGEYYTLFPKDDEYRNSIFNAYFAQNWGIRDQFYAGELSEDDVSRMIIRDSDFQNSISAQENPIFNNFQQSLLNKERQTQDVLISSIIYNFTYNEIGNKAYSNPSYFNLKFETAGNFLSLVDKKFKSFISGIAGERTEKGFLDVPYSQFIKFDVDMRKYFIFPHNRTSLIFRQFIGVGIPYGNSHVMPYMRSYFNGGSNDIRAWLAFGGLGPADILVDKNVRSYMLDNVKITSNIEYRFPLSKMIEGALFTDAGNIWSLKNTGIGDEFKFDKFYKQLGIGSGFGFRFNIAYVTLRLDLAYKIYDPNRPEGERWNFNRIKPLQPTFNFAFGYPF</sequence>
<proteinExistence type="predicted"/>
<dbReference type="PANTHER" id="PTHR12815">
    <property type="entry name" value="SORTING AND ASSEMBLY MACHINERY SAMM50 PROTEIN FAMILY MEMBER"/>
    <property type="match status" value="1"/>
</dbReference>
<organism evidence="7 8">
    <name type="scientific">Elizabethkingia argenteiflava</name>
    <dbReference type="NCBI Taxonomy" id="2681556"/>
    <lineage>
        <taxon>Bacteria</taxon>
        <taxon>Pseudomonadati</taxon>
        <taxon>Bacteroidota</taxon>
        <taxon>Flavobacteriia</taxon>
        <taxon>Flavobacteriales</taxon>
        <taxon>Weeksellaceae</taxon>
        <taxon>Elizabethkingia</taxon>
    </lineage>
</organism>
<dbReference type="InterPro" id="IPR039910">
    <property type="entry name" value="D15-like"/>
</dbReference>
<evidence type="ECO:0000259" key="6">
    <source>
        <dbReference type="Pfam" id="PF01103"/>
    </source>
</evidence>
<dbReference type="Pfam" id="PF01103">
    <property type="entry name" value="Omp85"/>
    <property type="match status" value="1"/>
</dbReference>
<dbReference type="RefSeq" id="WP_166519483.1">
    <property type="nucleotide sequence ID" value="NZ_JAAABJ010000509.1"/>
</dbReference>
<dbReference type="EMBL" id="JAAABJ010000509">
    <property type="protein sequence ID" value="NAW51135.1"/>
    <property type="molecule type" value="Genomic_DNA"/>
</dbReference>
<reference evidence="7 8" key="1">
    <citation type="submission" date="2019-11" db="EMBL/GenBank/DDBJ databases">
        <title>Characterization of Elizabethkingia argenteiflava sp. nov., isolated from inner surface of Soybean Pods.</title>
        <authorList>
            <person name="Mo S."/>
        </authorList>
    </citation>
    <scope>NUCLEOTIDE SEQUENCE [LARGE SCALE GENOMIC DNA]</scope>
    <source>
        <strain evidence="7 8">YB22</strain>
    </source>
</reference>
<dbReference type="PROSITE" id="PS51257">
    <property type="entry name" value="PROKAR_LIPOPROTEIN"/>
    <property type="match status" value="1"/>
</dbReference>
<keyword evidence="8" id="KW-1185">Reference proteome</keyword>
<evidence type="ECO:0000256" key="2">
    <source>
        <dbReference type="ARBA" id="ARBA00022692"/>
    </source>
</evidence>
<keyword evidence="3" id="KW-0732">Signal</keyword>
<comment type="caution">
    <text evidence="7">The sequence shown here is derived from an EMBL/GenBank/DDBJ whole genome shotgun (WGS) entry which is preliminary data.</text>
</comment>
<dbReference type="AlphaFoldDB" id="A0A845PU16"/>
<dbReference type="InterPro" id="IPR000184">
    <property type="entry name" value="Bac_surfAg_D15"/>
</dbReference>
<evidence type="ECO:0000313" key="7">
    <source>
        <dbReference type="EMBL" id="NAW51135.1"/>
    </source>
</evidence>
<keyword evidence="5" id="KW-0998">Cell outer membrane</keyword>
<evidence type="ECO:0000256" key="4">
    <source>
        <dbReference type="ARBA" id="ARBA00023136"/>
    </source>
</evidence>
<keyword evidence="2" id="KW-0812">Transmembrane</keyword>
<dbReference type="GO" id="GO:0019867">
    <property type="term" value="C:outer membrane"/>
    <property type="evidence" value="ECO:0007669"/>
    <property type="project" value="InterPro"/>
</dbReference>
<accession>A0A845PU16</accession>
<comment type="subcellular location">
    <subcellularLocation>
        <location evidence="1">Membrane</location>
    </subcellularLocation>
</comment>
<evidence type="ECO:0000256" key="5">
    <source>
        <dbReference type="ARBA" id="ARBA00023237"/>
    </source>
</evidence>
<protein>
    <submittedName>
        <fullName evidence="7">BamA/TamA family outer membrane protein</fullName>
    </submittedName>
</protein>
<evidence type="ECO:0000256" key="1">
    <source>
        <dbReference type="ARBA" id="ARBA00004370"/>
    </source>
</evidence>
<dbReference type="PANTHER" id="PTHR12815:SF47">
    <property type="entry name" value="TRANSLOCATION AND ASSEMBLY MODULE SUBUNIT TAMA"/>
    <property type="match status" value="1"/>
</dbReference>
<feature type="domain" description="Bacterial surface antigen (D15)" evidence="6">
    <location>
        <begin position="415"/>
        <end position="842"/>
    </location>
</feature>
<name>A0A845PU16_9FLAO</name>
<gene>
    <name evidence="7" type="ORF">GNY06_07020</name>
</gene>